<comment type="caution">
    <text evidence="2">The sequence shown here is derived from an EMBL/GenBank/DDBJ whole genome shotgun (WGS) entry which is preliminary data.</text>
</comment>
<evidence type="ECO:0000313" key="2">
    <source>
        <dbReference type="EMBL" id="KAF5202991.1"/>
    </source>
</evidence>
<evidence type="ECO:0000313" key="3">
    <source>
        <dbReference type="Proteomes" id="UP000554482"/>
    </source>
</evidence>
<accession>A0A7J6WZU5</accession>
<evidence type="ECO:0000256" key="1">
    <source>
        <dbReference type="SAM" id="MobiDB-lite"/>
    </source>
</evidence>
<reference evidence="2 3" key="1">
    <citation type="submission" date="2020-06" db="EMBL/GenBank/DDBJ databases">
        <title>Transcriptomic and genomic resources for Thalictrum thalictroides and T. hernandezii: Facilitating candidate gene discovery in an emerging model plant lineage.</title>
        <authorList>
            <person name="Arias T."/>
            <person name="Riano-Pachon D.M."/>
            <person name="Di Stilio V.S."/>
        </authorList>
    </citation>
    <scope>NUCLEOTIDE SEQUENCE [LARGE SCALE GENOMIC DNA]</scope>
    <source>
        <strain evidence="3">cv. WT478/WT964</strain>
        <tissue evidence="2">Leaves</tissue>
    </source>
</reference>
<dbReference type="OrthoDB" id="2010472at2759"/>
<sequence length="217" mass="23502">MSGRRLPWKLTVEGVQCDTSVTKVYILFPFEEIIWSGEVLKWEGLADLTIAKSNDTLDGSDGDIATPSSPTRQRFDKLRIGSISSQKFDFSSVDVDINDIQIVNLSSDSGSHTDGSDHGEELTNANPSGKRKRFEVEVNSSVDGDGSVAEKVNVVKIVDSSSGGAKSFNVNGRPITMVDSSIHNGVVAYAMMQGSLFPPDREVVEKLDFRAANLGML</sequence>
<dbReference type="EMBL" id="JABWDY010007369">
    <property type="protein sequence ID" value="KAF5202991.1"/>
    <property type="molecule type" value="Genomic_DNA"/>
</dbReference>
<gene>
    <name evidence="2" type="ORF">FRX31_007422</name>
</gene>
<protein>
    <submittedName>
        <fullName evidence="2">Uncharacterized protein</fullName>
    </submittedName>
</protein>
<keyword evidence="3" id="KW-1185">Reference proteome</keyword>
<name>A0A7J6WZU5_THATH</name>
<dbReference type="AlphaFoldDB" id="A0A7J6WZU5"/>
<dbReference type="Proteomes" id="UP000554482">
    <property type="component" value="Unassembled WGS sequence"/>
</dbReference>
<organism evidence="2 3">
    <name type="scientific">Thalictrum thalictroides</name>
    <name type="common">Rue-anemone</name>
    <name type="synonym">Anemone thalictroides</name>
    <dbReference type="NCBI Taxonomy" id="46969"/>
    <lineage>
        <taxon>Eukaryota</taxon>
        <taxon>Viridiplantae</taxon>
        <taxon>Streptophyta</taxon>
        <taxon>Embryophyta</taxon>
        <taxon>Tracheophyta</taxon>
        <taxon>Spermatophyta</taxon>
        <taxon>Magnoliopsida</taxon>
        <taxon>Ranunculales</taxon>
        <taxon>Ranunculaceae</taxon>
        <taxon>Thalictroideae</taxon>
        <taxon>Thalictrum</taxon>
    </lineage>
</organism>
<feature type="region of interest" description="Disordered" evidence="1">
    <location>
        <begin position="107"/>
        <end position="133"/>
    </location>
</feature>
<proteinExistence type="predicted"/>